<evidence type="ECO:0000259" key="21">
    <source>
        <dbReference type="Pfam" id="PF13807"/>
    </source>
</evidence>
<dbReference type="GO" id="GO:0005524">
    <property type="term" value="F:ATP binding"/>
    <property type="evidence" value="ECO:0007669"/>
    <property type="project" value="UniProtKB-KW"/>
</dbReference>
<evidence type="ECO:0000256" key="7">
    <source>
        <dbReference type="ARBA" id="ARBA00022679"/>
    </source>
</evidence>
<dbReference type="InterPro" id="IPR025669">
    <property type="entry name" value="AAA_dom"/>
</dbReference>
<feature type="region of interest" description="Disordered" evidence="17">
    <location>
        <begin position="727"/>
        <end position="752"/>
    </location>
</feature>
<feature type="domain" description="Polysaccharide chain length determinant N-terminal" evidence="19">
    <location>
        <begin position="13"/>
        <end position="103"/>
    </location>
</feature>
<dbReference type="PANTHER" id="PTHR32309">
    <property type="entry name" value="TYROSINE-PROTEIN KINASE"/>
    <property type="match status" value="1"/>
</dbReference>
<keyword evidence="5" id="KW-1003">Cell membrane</keyword>
<dbReference type="Pfam" id="PF13614">
    <property type="entry name" value="AAA_31"/>
    <property type="match status" value="1"/>
</dbReference>
<evidence type="ECO:0000256" key="9">
    <source>
        <dbReference type="ARBA" id="ARBA00022741"/>
    </source>
</evidence>
<keyword evidence="6" id="KW-0997">Cell inner membrane</keyword>
<name>A0A2J0KU82_9BACT</name>
<comment type="caution">
    <text evidence="22">The sequence shown here is derived from an EMBL/GenBank/DDBJ whole genome shotgun (WGS) entry which is preliminary data.</text>
</comment>
<evidence type="ECO:0000256" key="17">
    <source>
        <dbReference type="SAM" id="MobiDB-lite"/>
    </source>
</evidence>
<evidence type="ECO:0000256" key="4">
    <source>
        <dbReference type="ARBA" id="ARBA00011903"/>
    </source>
</evidence>
<dbReference type="CDD" id="cd05387">
    <property type="entry name" value="BY-kinase"/>
    <property type="match status" value="1"/>
</dbReference>
<evidence type="ECO:0000313" key="23">
    <source>
        <dbReference type="Proteomes" id="UP000230052"/>
    </source>
</evidence>
<dbReference type="Pfam" id="PF13807">
    <property type="entry name" value="GNVR"/>
    <property type="match status" value="1"/>
</dbReference>
<dbReference type="EMBL" id="PEWV01000021">
    <property type="protein sequence ID" value="PIU42062.1"/>
    <property type="molecule type" value="Genomic_DNA"/>
</dbReference>
<evidence type="ECO:0000256" key="16">
    <source>
        <dbReference type="SAM" id="Coils"/>
    </source>
</evidence>
<dbReference type="Pfam" id="PF02706">
    <property type="entry name" value="Wzz"/>
    <property type="match status" value="1"/>
</dbReference>
<dbReference type="InterPro" id="IPR050445">
    <property type="entry name" value="Bact_polysacc_biosynth/exp"/>
</dbReference>
<evidence type="ECO:0000256" key="10">
    <source>
        <dbReference type="ARBA" id="ARBA00022777"/>
    </source>
</evidence>
<dbReference type="InterPro" id="IPR003856">
    <property type="entry name" value="LPS_length_determ_N"/>
</dbReference>
<evidence type="ECO:0000256" key="12">
    <source>
        <dbReference type="ARBA" id="ARBA00022989"/>
    </source>
</evidence>
<keyword evidence="7" id="KW-0808">Transferase</keyword>
<evidence type="ECO:0000259" key="20">
    <source>
        <dbReference type="Pfam" id="PF13614"/>
    </source>
</evidence>
<dbReference type="EC" id="2.7.10.2" evidence="4"/>
<dbReference type="GO" id="GO:0004715">
    <property type="term" value="F:non-membrane spanning protein tyrosine kinase activity"/>
    <property type="evidence" value="ECO:0007669"/>
    <property type="project" value="UniProtKB-EC"/>
</dbReference>
<feature type="transmembrane region" description="Helical" evidence="18">
    <location>
        <begin position="28"/>
        <end position="46"/>
    </location>
</feature>
<evidence type="ECO:0000256" key="6">
    <source>
        <dbReference type="ARBA" id="ARBA00022519"/>
    </source>
</evidence>
<evidence type="ECO:0000256" key="13">
    <source>
        <dbReference type="ARBA" id="ARBA00023136"/>
    </source>
</evidence>
<keyword evidence="16" id="KW-0175">Coiled coil</keyword>
<proteinExistence type="inferred from homology"/>
<feature type="coiled-coil region" evidence="16">
    <location>
        <begin position="289"/>
        <end position="373"/>
    </location>
</feature>
<evidence type="ECO:0000256" key="1">
    <source>
        <dbReference type="ARBA" id="ARBA00004429"/>
    </source>
</evidence>
<evidence type="ECO:0000256" key="14">
    <source>
        <dbReference type="ARBA" id="ARBA00023137"/>
    </source>
</evidence>
<evidence type="ECO:0000256" key="5">
    <source>
        <dbReference type="ARBA" id="ARBA00022475"/>
    </source>
</evidence>
<evidence type="ECO:0000256" key="11">
    <source>
        <dbReference type="ARBA" id="ARBA00022840"/>
    </source>
</evidence>
<dbReference type="Gene3D" id="3.40.50.300">
    <property type="entry name" value="P-loop containing nucleotide triphosphate hydrolases"/>
    <property type="match status" value="1"/>
</dbReference>
<feature type="domain" description="AAA" evidence="20">
    <location>
        <begin position="503"/>
        <end position="619"/>
    </location>
</feature>
<dbReference type="AlphaFoldDB" id="A0A2J0KU82"/>
<evidence type="ECO:0000313" key="22">
    <source>
        <dbReference type="EMBL" id="PIU42062.1"/>
    </source>
</evidence>
<dbReference type="PANTHER" id="PTHR32309:SF13">
    <property type="entry name" value="FERRIC ENTEROBACTIN TRANSPORT PROTEIN FEPE"/>
    <property type="match status" value="1"/>
</dbReference>
<accession>A0A2J0KU82</accession>
<evidence type="ECO:0000256" key="15">
    <source>
        <dbReference type="ARBA" id="ARBA00051245"/>
    </source>
</evidence>
<dbReference type="Proteomes" id="UP000230052">
    <property type="component" value="Unassembled WGS sequence"/>
</dbReference>
<comment type="similarity">
    <text evidence="3">Belongs to the etk/wzc family.</text>
</comment>
<keyword evidence="9" id="KW-0547">Nucleotide-binding</keyword>
<sequence>MEREPLYKFYKEWELKDYIEVIIRRKKILLTFLLSLVFIVSVYSYTATPIYQATTQILIERNEPQILNFQEVYAMPSAETEYYQTQYRILKSRSLAEKIVEKLNLTASPRFQGGNPIDALLGMIIIEPVGKSRLVNINVQSDNPQFAATIANTIAEEYVKKDIEDKLFTTKYAVGWLTDEMKKMKEKVEESEKKLQEYKETNELVSLEESQNIVVQKLAELNSKATQAKGKKLETENKYKQVEENRDKPDTLPSVRDNALVQELKQVCATKEGTLSEMMKRYKEKHPKIIQLKSELKTLQERIDTEIGKVVDSIKGEYEEAEANERTALLALTEQEKKALELNRMAIEYNVLKRDTETNREMYEALLKRMKETDISGGLQASNIRVIDKAEVPKGPIKPRKSTNIIMAIFIGILSGAAAAFTLEYLDDSIRNQRDIEAYIQLPFLGHVPIVRTKGATVGLYANLYPRSEVSESLRSVKTNINFTLTTPPPHALLLTSVAPQEGKTSLSSNLSIVMAQGGDRVLLVDADMRHPTVHKIFKTENSKGLRDYLSGAADFDSVVQKSMVENLSIVASGRVPPNPVELLDSPRTKLFLKEAKAKFDRIIIDSPPIIAVSDALILAKLVDGVVYIVRGSKTSREAAFEGKRRLLDIDAKILGIALNYIDIRKERYYYYGYYYGGQGKRRKTEEDEVGKIGSQTAVSESEGEAVKAEELTQSKQLTDVEKIAKAEPSVENKSKRPAFLRKLKRKPQSLS</sequence>
<dbReference type="NCBIfam" id="TIGR01007">
    <property type="entry name" value="eps_fam"/>
    <property type="match status" value="1"/>
</dbReference>
<dbReference type="InterPro" id="IPR005702">
    <property type="entry name" value="Wzc-like_C"/>
</dbReference>
<dbReference type="FunFam" id="3.40.50.300:FF:000527">
    <property type="entry name" value="Tyrosine-protein kinase etk"/>
    <property type="match status" value="1"/>
</dbReference>
<keyword evidence="12 18" id="KW-1133">Transmembrane helix</keyword>
<keyword evidence="13 18" id="KW-0472">Membrane</keyword>
<gene>
    <name evidence="22" type="ORF">COS99_02150</name>
</gene>
<comment type="similarity">
    <text evidence="2">Belongs to the CpsD/CapB family.</text>
</comment>
<organism evidence="22 23">
    <name type="scientific">Candidatus Aquitaenariimonas noxiae</name>
    <dbReference type="NCBI Taxonomy" id="1974741"/>
    <lineage>
        <taxon>Bacteria</taxon>
        <taxon>Pseudomonadati</taxon>
        <taxon>Candidatus Omnitrophota</taxon>
        <taxon>Candidatus Aquitaenariimonas</taxon>
    </lineage>
</organism>
<evidence type="ECO:0000256" key="3">
    <source>
        <dbReference type="ARBA" id="ARBA00008883"/>
    </source>
</evidence>
<keyword evidence="8 18" id="KW-0812">Transmembrane</keyword>
<feature type="domain" description="Tyrosine-protein kinase G-rich" evidence="21">
    <location>
        <begin position="352"/>
        <end position="421"/>
    </location>
</feature>
<evidence type="ECO:0000259" key="19">
    <source>
        <dbReference type="Pfam" id="PF02706"/>
    </source>
</evidence>
<dbReference type="GO" id="GO:0042802">
    <property type="term" value="F:identical protein binding"/>
    <property type="evidence" value="ECO:0007669"/>
    <property type="project" value="UniProtKB-ARBA"/>
</dbReference>
<dbReference type="InterPro" id="IPR027417">
    <property type="entry name" value="P-loop_NTPase"/>
</dbReference>
<dbReference type="GO" id="GO:0005886">
    <property type="term" value="C:plasma membrane"/>
    <property type="evidence" value="ECO:0007669"/>
    <property type="project" value="UniProtKB-SubCell"/>
</dbReference>
<feature type="compositionally biased region" description="Basic residues" evidence="17">
    <location>
        <begin position="736"/>
        <end position="752"/>
    </location>
</feature>
<comment type="subcellular location">
    <subcellularLocation>
        <location evidence="1">Cell inner membrane</location>
        <topology evidence="1">Multi-pass membrane protein</topology>
    </subcellularLocation>
</comment>
<dbReference type="InterPro" id="IPR032807">
    <property type="entry name" value="GNVR"/>
</dbReference>
<reference evidence="22 23" key="1">
    <citation type="submission" date="2017-09" db="EMBL/GenBank/DDBJ databases">
        <title>Depth-based differentiation of microbial function through sediment-hosted aquifers and enrichment of novel symbionts in the deep terrestrial subsurface.</title>
        <authorList>
            <person name="Probst A.J."/>
            <person name="Ladd B."/>
            <person name="Jarett J.K."/>
            <person name="Geller-Mcgrath D.E."/>
            <person name="Sieber C.M."/>
            <person name="Emerson J.B."/>
            <person name="Anantharaman K."/>
            <person name="Thomas B.C."/>
            <person name="Malmstrom R."/>
            <person name="Stieglmeier M."/>
            <person name="Klingl A."/>
            <person name="Woyke T."/>
            <person name="Ryan C.M."/>
            <person name="Banfield J.F."/>
        </authorList>
    </citation>
    <scope>NUCLEOTIDE SEQUENCE [LARGE SCALE GENOMIC DNA]</scope>
    <source>
        <strain evidence="22">CG07_land_8_20_14_0_80_42_15</strain>
    </source>
</reference>
<evidence type="ECO:0000256" key="18">
    <source>
        <dbReference type="SAM" id="Phobius"/>
    </source>
</evidence>
<keyword evidence="10" id="KW-0418">Kinase</keyword>
<feature type="coiled-coil region" evidence="16">
    <location>
        <begin position="174"/>
        <end position="245"/>
    </location>
</feature>
<evidence type="ECO:0000256" key="2">
    <source>
        <dbReference type="ARBA" id="ARBA00007316"/>
    </source>
</evidence>
<protein>
    <recommendedName>
        <fullName evidence="4">non-specific protein-tyrosine kinase</fullName>
        <ecNumber evidence="4">2.7.10.2</ecNumber>
    </recommendedName>
</protein>
<evidence type="ECO:0000256" key="8">
    <source>
        <dbReference type="ARBA" id="ARBA00022692"/>
    </source>
</evidence>
<keyword evidence="11" id="KW-0067">ATP-binding</keyword>
<dbReference type="SUPFAM" id="SSF52540">
    <property type="entry name" value="P-loop containing nucleoside triphosphate hydrolases"/>
    <property type="match status" value="1"/>
</dbReference>
<comment type="catalytic activity">
    <reaction evidence="15">
        <text>L-tyrosyl-[protein] + ATP = O-phospho-L-tyrosyl-[protein] + ADP + H(+)</text>
        <dbReference type="Rhea" id="RHEA:10596"/>
        <dbReference type="Rhea" id="RHEA-COMP:10136"/>
        <dbReference type="Rhea" id="RHEA-COMP:20101"/>
        <dbReference type="ChEBI" id="CHEBI:15378"/>
        <dbReference type="ChEBI" id="CHEBI:30616"/>
        <dbReference type="ChEBI" id="CHEBI:46858"/>
        <dbReference type="ChEBI" id="CHEBI:61978"/>
        <dbReference type="ChEBI" id="CHEBI:456216"/>
        <dbReference type="EC" id="2.7.10.2"/>
    </reaction>
</comment>
<keyword evidence="14" id="KW-0829">Tyrosine-protein kinase</keyword>